<comment type="caution">
    <text evidence="2">The sequence shown here is derived from an EMBL/GenBank/DDBJ whole genome shotgun (WGS) entry which is preliminary data.</text>
</comment>
<proteinExistence type="predicted"/>
<dbReference type="AlphaFoldDB" id="A0A8J4FBZ3"/>
<gene>
    <name evidence="2" type="ORF">Vafri_22061</name>
</gene>
<feature type="compositionally biased region" description="Basic residues" evidence="1">
    <location>
        <begin position="57"/>
        <end position="69"/>
    </location>
</feature>
<keyword evidence="3" id="KW-1185">Reference proteome</keyword>
<organism evidence="2 3">
    <name type="scientific">Volvox africanus</name>
    <dbReference type="NCBI Taxonomy" id="51714"/>
    <lineage>
        <taxon>Eukaryota</taxon>
        <taxon>Viridiplantae</taxon>
        <taxon>Chlorophyta</taxon>
        <taxon>core chlorophytes</taxon>
        <taxon>Chlorophyceae</taxon>
        <taxon>CS clade</taxon>
        <taxon>Chlamydomonadales</taxon>
        <taxon>Volvocaceae</taxon>
        <taxon>Volvox</taxon>
    </lineage>
</organism>
<accession>A0A8J4FBZ3</accession>
<evidence type="ECO:0000313" key="2">
    <source>
        <dbReference type="EMBL" id="GIL68832.1"/>
    </source>
</evidence>
<dbReference type="Proteomes" id="UP000747399">
    <property type="component" value="Unassembled WGS sequence"/>
</dbReference>
<feature type="compositionally biased region" description="Pro residues" evidence="1">
    <location>
        <begin position="21"/>
        <end position="37"/>
    </location>
</feature>
<feature type="compositionally biased region" description="Low complexity" evidence="1">
    <location>
        <begin position="70"/>
        <end position="80"/>
    </location>
</feature>
<evidence type="ECO:0000256" key="1">
    <source>
        <dbReference type="SAM" id="MobiDB-lite"/>
    </source>
</evidence>
<sequence length="122" mass="13763">MSRSAPAQKPGWLNSPEPRRSMPPPAPPRPDGPPPRMPSRSLRSPPMPPPPRSPRMSPRKSPLRPRSSRRPQSTSRLPTRFSIPTTPPRVLSWGLSKPMHCWWYESNGTDSGMIICLPMDIR</sequence>
<evidence type="ECO:0000313" key="3">
    <source>
        <dbReference type="Proteomes" id="UP000747399"/>
    </source>
</evidence>
<feature type="region of interest" description="Disordered" evidence="1">
    <location>
        <begin position="1"/>
        <end position="90"/>
    </location>
</feature>
<reference evidence="2" key="1">
    <citation type="journal article" date="2021" name="Proc. Natl. Acad. Sci. U.S.A.">
        <title>Three genomes in the algal genus Volvox reveal the fate of a haploid sex-determining region after a transition to homothallism.</title>
        <authorList>
            <person name="Yamamoto K."/>
            <person name="Hamaji T."/>
            <person name="Kawai-Toyooka H."/>
            <person name="Matsuzaki R."/>
            <person name="Takahashi F."/>
            <person name="Nishimura Y."/>
            <person name="Kawachi M."/>
            <person name="Noguchi H."/>
            <person name="Minakuchi Y."/>
            <person name="Umen J.G."/>
            <person name="Toyoda A."/>
            <person name="Nozaki H."/>
        </authorList>
    </citation>
    <scope>NUCLEOTIDE SEQUENCE</scope>
    <source>
        <strain evidence="2">NIES-3780</strain>
    </source>
</reference>
<dbReference type="EMBL" id="BNCO01000130">
    <property type="protein sequence ID" value="GIL68832.1"/>
    <property type="molecule type" value="Genomic_DNA"/>
</dbReference>
<protein>
    <submittedName>
        <fullName evidence="2">Uncharacterized protein</fullName>
    </submittedName>
</protein>
<name>A0A8J4FBZ3_9CHLO</name>